<feature type="disulfide bond" description="Redox-active" evidence="2">
    <location>
        <begin position="13"/>
        <end position="16"/>
    </location>
</feature>
<dbReference type="STRING" id="454136.NIES2119_00440"/>
<dbReference type="EMBL" id="MRCE01000001">
    <property type="protein sequence ID" value="OKH40818.1"/>
    <property type="molecule type" value="Genomic_DNA"/>
</dbReference>
<dbReference type="Proteomes" id="UP000185860">
    <property type="component" value="Unassembled WGS sequence"/>
</dbReference>
<dbReference type="Gene3D" id="3.40.30.10">
    <property type="entry name" value="Glutaredoxin"/>
    <property type="match status" value="1"/>
</dbReference>
<dbReference type="Pfam" id="PF13192">
    <property type="entry name" value="Thioredoxin_3"/>
    <property type="match status" value="1"/>
</dbReference>
<dbReference type="InterPro" id="IPR005243">
    <property type="entry name" value="THIRX-like_proc"/>
</dbReference>
<comment type="caution">
    <text evidence="4">The sequence shown here is derived from an EMBL/GenBank/DDBJ whole genome shotgun (WGS) entry which is preliminary data.</text>
</comment>
<evidence type="ECO:0000313" key="5">
    <source>
        <dbReference type="Proteomes" id="UP000185860"/>
    </source>
</evidence>
<dbReference type="NCBIfam" id="TIGR00412">
    <property type="entry name" value="redox_disulf_2"/>
    <property type="match status" value="1"/>
</dbReference>
<protein>
    <submittedName>
        <fullName evidence="4">Thioredoxin family protein</fullName>
    </submittedName>
</protein>
<proteinExistence type="predicted"/>
<feature type="active site" description="Nucleophile" evidence="1">
    <location>
        <position position="16"/>
    </location>
</feature>
<keyword evidence="2" id="KW-0676">Redox-active center</keyword>
<feature type="active site" description="Nucleophile" evidence="1">
    <location>
        <position position="13"/>
    </location>
</feature>
<dbReference type="PANTHER" id="PTHR36450:SF1">
    <property type="entry name" value="THIOREDOXIN"/>
    <property type="match status" value="1"/>
</dbReference>
<dbReference type="PIRSF" id="PIRSF037031">
    <property type="entry name" value="Redox_disulphide_2"/>
    <property type="match status" value="1"/>
</dbReference>
<evidence type="ECO:0000313" key="4">
    <source>
        <dbReference type="EMBL" id="OKH40818.1"/>
    </source>
</evidence>
<dbReference type="InterPro" id="IPR036249">
    <property type="entry name" value="Thioredoxin-like_sf"/>
</dbReference>
<evidence type="ECO:0000256" key="2">
    <source>
        <dbReference type="PIRSR" id="PIRSR037031-51"/>
    </source>
</evidence>
<evidence type="ECO:0000256" key="1">
    <source>
        <dbReference type="PIRSR" id="PIRSR037031-50"/>
    </source>
</evidence>
<accession>A0A1U7ITP6</accession>
<sequence length="80" mass="8591">MTNIKVEILGSGCKKCHQLEENAKKAISDLGIAAELDHITDQIEIVKRGVMSTPALAVNGKIVSKGKVISPEEIKPLLQV</sequence>
<dbReference type="RefSeq" id="WP_073591492.1">
    <property type="nucleotide sequence ID" value="NZ_MRCE01000001.1"/>
</dbReference>
<keyword evidence="2" id="KW-1015">Disulfide bond</keyword>
<feature type="domain" description="Thioredoxin-like fold" evidence="3">
    <location>
        <begin position="5"/>
        <end position="78"/>
    </location>
</feature>
<gene>
    <name evidence="4" type="ORF">NIES2119_00440</name>
</gene>
<dbReference type="InterPro" id="IPR012336">
    <property type="entry name" value="Thioredoxin-like_fold"/>
</dbReference>
<organism evidence="4 5">
    <name type="scientific">[Phormidium ambiguum] IAM M-71</name>
    <dbReference type="NCBI Taxonomy" id="454136"/>
    <lineage>
        <taxon>Bacteria</taxon>
        <taxon>Bacillati</taxon>
        <taxon>Cyanobacteriota</taxon>
        <taxon>Cyanophyceae</taxon>
        <taxon>Oscillatoriophycideae</taxon>
        <taxon>Aerosakkonematales</taxon>
        <taxon>Aerosakkonemataceae</taxon>
        <taxon>Floridanema</taxon>
    </lineage>
</organism>
<dbReference type="OrthoDB" id="9800630at2"/>
<name>A0A1U7ITP6_9CYAN</name>
<dbReference type="SUPFAM" id="SSF52833">
    <property type="entry name" value="Thioredoxin-like"/>
    <property type="match status" value="1"/>
</dbReference>
<reference evidence="4 5" key="1">
    <citation type="submission" date="2016-11" db="EMBL/GenBank/DDBJ databases">
        <title>Draft Genome Sequences of Nine Cyanobacterial Strains from Diverse Habitats.</title>
        <authorList>
            <person name="Zhu T."/>
            <person name="Hou S."/>
            <person name="Lu X."/>
            <person name="Hess W.R."/>
        </authorList>
    </citation>
    <scope>NUCLEOTIDE SEQUENCE [LARGE SCALE GENOMIC DNA]</scope>
    <source>
        <strain evidence="4 5">IAM M-71</strain>
    </source>
</reference>
<dbReference type="PANTHER" id="PTHR36450">
    <property type="entry name" value="THIOREDOXIN"/>
    <property type="match status" value="1"/>
</dbReference>
<evidence type="ECO:0000259" key="3">
    <source>
        <dbReference type="Pfam" id="PF13192"/>
    </source>
</evidence>
<dbReference type="AlphaFoldDB" id="A0A1U7ITP6"/>